<reference evidence="8" key="2">
    <citation type="submission" date="2025-09" db="UniProtKB">
        <authorList>
            <consortium name="Ensembl"/>
        </authorList>
    </citation>
    <scope>IDENTIFICATION</scope>
</reference>
<dbReference type="GO" id="GO:0007411">
    <property type="term" value="P:axon guidance"/>
    <property type="evidence" value="ECO:0007669"/>
    <property type="project" value="TreeGrafter"/>
</dbReference>
<evidence type="ECO:0000256" key="3">
    <source>
        <dbReference type="ARBA" id="ARBA00022840"/>
    </source>
</evidence>
<dbReference type="Ensembl" id="ENSCVAT00000027335.1">
    <property type="protein sequence ID" value="ENSCVAP00000031975.1"/>
    <property type="gene ID" value="ENSCVAG00000021652.1"/>
</dbReference>
<accession>A0A3Q2GQQ3</accession>
<dbReference type="Gene3D" id="2.60.120.260">
    <property type="entry name" value="Galactose-binding domain-like"/>
    <property type="match status" value="1"/>
</dbReference>
<reference evidence="8" key="1">
    <citation type="submission" date="2025-08" db="UniProtKB">
        <authorList>
            <consortium name="Ensembl"/>
        </authorList>
    </citation>
    <scope>IDENTIFICATION</scope>
</reference>
<evidence type="ECO:0000259" key="7">
    <source>
        <dbReference type="PROSITE" id="PS51550"/>
    </source>
</evidence>
<dbReference type="PANTHER" id="PTHR46877">
    <property type="entry name" value="EPH RECEPTOR A5"/>
    <property type="match status" value="1"/>
</dbReference>
<dbReference type="PANTHER" id="PTHR46877:SF17">
    <property type="entry name" value="EPHRIN TYPE-B RECEPTOR 1"/>
    <property type="match status" value="1"/>
</dbReference>
<dbReference type="InterPro" id="IPR001090">
    <property type="entry name" value="Ephrin_rcpt_lig-bd_dom"/>
</dbReference>
<evidence type="ECO:0000313" key="8">
    <source>
        <dbReference type="Ensembl" id="ENSCVAP00000031975.1"/>
    </source>
</evidence>
<dbReference type="AlphaFoldDB" id="A0A3Q2GQQ3"/>
<dbReference type="GO" id="GO:0030425">
    <property type="term" value="C:dendrite"/>
    <property type="evidence" value="ECO:0007669"/>
    <property type="project" value="TreeGrafter"/>
</dbReference>
<dbReference type="PROSITE" id="PS51550">
    <property type="entry name" value="EPH_LBD"/>
    <property type="match status" value="1"/>
</dbReference>
<keyword evidence="9" id="KW-1185">Reference proteome</keyword>
<protein>
    <recommendedName>
        <fullName evidence="7">Eph LBD domain-containing protein</fullName>
    </recommendedName>
</protein>
<keyword evidence="6" id="KW-1133">Transmembrane helix</keyword>
<keyword evidence="4 6" id="KW-0472">Membrane</keyword>
<dbReference type="InterPro" id="IPR008979">
    <property type="entry name" value="Galactose-bd-like_sf"/>
</dbReference>
<keyword evidence="3" id="KW-0067">ATP-binding</keyword>
<evidence type="ECO:0000256" key="2">
    <source>
        <dbReference type="ARBA" id="ARBA00022741"/>
    </source>
</evidence>
<dbReference type="SMART" id="SM00615">
    <property type="entry name" value="EPH_lbd"/>
    <property type="match status" value="1"/>
</dbReference>
<dbReference type="SUPFAM" id="SSF49785">
    <property type="entry name" value="Galactose-binding domain-like"/>
    <property type="match status" value="1"/>
</dbReference>
<evidence type="ECO:0000256" key="6">
    <source>
        <dbReference type="SAM" id="Phobius"/>
    </source>
</evidence>
<evidence type="ECO:0000313" key="9">
    <source>
        <dbReference type="Proteomes" id="UP000265020"/>
    </source>
</evidence>
<evidence type="ECO:0000256" key="5">
    <source>
        <dbReference type="ARBA" id="ARBA00023170"/>
    </source>
</evidence>
<keyword evidence="6" id="KW-0812">Transmembrane</keyword>
<proteinExistence type="predicted"/>
<organism evidence="8 9">
    <name type="scientific">Cyprinodon variegatus</name>
    <name type="common">Sheepshead minnow</name>
    <dbReference type="NCBI Taxonomy" id="28743"/>
    <lineage>
        <taxon>Eukaryota</taxon>
        <taxon>Metazoa</taxon>
        <taxon>Chordata</taxon>
        <taxon>Craniata</taxon>
        <taxon>Vertebrata</taxon>
        <taxon>Euteleostomi</taxon>
        <taxon>Actinopterygii</taxon>
        <taxon>Neopterygii</taxon>
        <taxon>Teleostei</taxon>
        <taxon>Neoteleostei</taxon>
        <taxon>Acanthomorphata</taxon>
        <taxon>Ovalentaria</taxon>
        <taxon>Atherinomorphae</taxon>
        <taxon>Cyprinodontiformes</taxon>
        <taxon>Cyprinodontidae</taxon>
        <taxon>Cyprinodon</taxon>
    </lineage>
</organism>
<feature type="domain" description="Eph LBD" evidence="7">
    <location>
        <begin position="32"/>
        <end position="158"/>
    </location>
</feature>
<feature type="transmembrane region" description="Helical" evidence="6">
    <location>
        <begin position="13"/>
        <end position="31"/>
    </location>
</feature>
<dbReference type="GO" id="GO:0005005">
    <property type="term" value="F:transmembrane-ephrin receptor activity"/>
    <property type="evidence" value="ECO:0007669"/>
    <property type="project" value="TreeGrafter"/>
</dbReference>
<dbReference type="Proteomes" id="UP000265020">
    <property type="component" value="Unassembled WGS sequence"/>
</dbReference>
<dbReference type="InterPro" id="IPR050449">
    <property type="entry name" value="Ephrin_rcpt_TKs"/>
</dbReference>
<sequence>MNRLLIKPIPVPFLEYILFTFFLPVCLSFCLTETVMDTRTATAELGWISFPANGWEEVSGYDENLNTIRTYQVCNVFEPSQNNWLLTTYIDRRNAQRIYVEIRFTVRDCASIPSVLGSCKETFNLYYLEADRTMSEIISPLFIVHWVKVLPYSATVTP</sequence>
<keyword evidence="2" id="KW-0547">Nucleotide-binding</keyword>
<evidence type="ECO:0000256" key="4">
    <source>
        <dbReference type="ARBA" id="ARBA00023136"/>
    </source>
</evidence>
<dbReference type="STRING" id="28743.ENSCVAP00000031975"/>
<dbReference type="GO" id="GO:0005524">
    <property type="term" value="F:ATP binding"/>
    <property type="evidence" value="ECO:0007669"/>
    <property type="project" value="UniProtKB-KW"/>
</dbReference>
<dbReference type="GeneTree" id="ENSGT00940000155297"/>
<name>A0A3Q2GQQ3_CYPVA</name>
<keyword evidence="5" id="KW-0675">Receptor</keyword>
<comment type="subcellular location">
    <subcellularLocation>
        <location evidence="1">Membrane</location>
        <topology evidence="1">Single-pass membrane protein</topology>
    </subcellularLocation>
</comment>
<dbReference type="Pfam" id="PF01404">
    <property type="entry name" value="Ephrin_lbd"/>
    <property type="match status" value="1"/>
</dbReference>
<evidence type="ECO:0000256" key="1">
    <source>
        <dbReference type="ARBA" id="ARBA00004167"/>
    </source>
</evidence>
<dbReference type="GO" id="GO:0005886">
    <property type="term" value="C:plasma membrane"/>
    <property type="evidence" value="ECO:0007669"/>
    <property type="project" value="TreeGrafter"/>
</dbReference>